<dbReference type="SMART" id="SM00967">
    <property type="entry name" value="SpoU_sub_bind"/>
    <property type="match status" value="1"/>
</dbReference>
<sequence>MTKEYILEGKLSIEAAIKGKSRRISRVYIDKGKKGRDIKSFESMINKTGIKIKKVDRHLIDEMTQGKTHGGIIAKAGDKRFVSLEELIKDKKNPFIVMLDGIEDPYNFGYAVRSLYLAGVDGVVVNPRNWMEATSVVAKASAGTTELMPMAVANDIEEASNFFKDKGMTLACTSNRNSISLYEADLNVPMFLLIGGEKRGITRSFLEKADTIIQIPYGRNHGISLAATSATSVIAFEMMRQKNITKSNI</sequence>
<dbReference type="Gene3D" id="3.40.1280.10">
    <property type="match status" value="1"/>
</dbReference>
<dbReference type="InterPro" id="IPR013123">
    <property type="entry name" value="SpoU_subst-bd"/>
</dbReference>
<evidence type="ECO:0000256" key="2">
    <source>
        <dbReference type="ARBA" id="ARBA00022603"/>
    </source>
</evidence>
<dbReference type="PANTHER" id="PTHR46429:SF1">
    <property type="entry name" value="23S RRNA (GUANOSINE-2'-O-)-METHYLTRANSFERASE RLMB"/>
    <property type="match status" value="1"/>
</dbReference>
<dbReference type="GO" id="GO:0006396">
    <property type="term" value="P:RNA processing"/>
    <property type="evidence" value="ECO:0007669"/>
    <property type="project" value="InterPro"/>
</dbReference>
<evidence type="ECO:0000259" key="4">
    <source>
        <dbReference type="SMART" id="SM00967"/>
    </source>
</evidence>
<reference evidence="5" key="1">
    <citation type="submission" date="2019-12" db="EMBL/GenBank/DDBJ databases">
        <title>Clostridiaceae gen. nov. sp. nov., isolated from sediment in Xinjiang, China.</title>
        <authorList>
            <person name="Zhang R."/>
        </authorList>
    </citation>
    <scope>NUCLEOTIDE SEQUENCE</scope>
    <source>
        <strain evidence="5">D2Q-11</strain>
    </source>
</reference>
<dbReference type="InterPro" id="IPR001537">
    <property type="entry name" value="SpoU_MeTrfase"/>
</dbReference>
<name>A0A942UVZ4_9FIRM</name>
<accession>A0A942UVZ4</accession>
<dbReference type="EMBL" id="WSFT01000040">
    <property type="protein sequence ID" value="MBS4539070.1"/>
    <property type="molecule type" value="Genomic_DNA"/>
</dbReference>
<dbReference type="InterPro" id="IPR029064">
    <property type="entry name" value="Ribosomal_eL30-like_sf"/>
</dbReference>
<keyword evidence="3" id="KW-0808">Transferase</keyword>
<organism evidence="5 6">
    <name type="scientific">Anaeromonas frigoriresistens</name>
    <dbReference type="NCBI Taxonomy" id="2683708"/>
    <lineage>
        <taxon>Bacteria</taxon>
        <taxon>Bacillati</taxon>
        <taxon>Bacillota</taxon>
        <taxon>Tissierellia</taxon>
        <taxon>Tissierellales</taxon>
        <taxon>Thermohalobacteraceae</taxon>
        <taxon>Anaeromonas</taxon>
    </lineage>
</organism>
<comment type="caution">
    <text evidence="5">The sequence shown here is derived from an EMBL/GenBank/DDBJ whole genome shotgun (WGS) entry which is preliminary data.</text>
</comment>
<gene>
    <name evidence="5" type="ORF">GOQ27_11395</name>
</gene>
<dbReference type="Pfam" id="PF08032">
    <property type="entry name" value="SpoU_sub_bind"/>
    <property type="match status" value="1"/>
</dbReference>
<dbReference type="SUPFAM" id="SSF55315">
    <property type="entry name" value="L30e-like"/>
    <property type="match status" value="1"/>
</dbReference>
<dbReference type="GO" id="GO:0008173">
    <property type="term" value="F:RNA methyltransferase activity"/>
    <property type="evidence" value="ECO:0007669"/>
    <property type="project" value="InterPro"/>
</dbReference>
<keyword evidence="2 5" id="KW-0489">Methyltransferase</keyword>
<dbReference type="CDD" id="cd18103">
    <property type="entry name" value="SpoU-like_RlmB"/>
    <property type="match status" value="1"/>
</dbReference>
<dbReference type="SUPFAM" id="SSF75217">
    <property type="entry name" value="alpha/beta knot"/>
    <property type="match status" value="1"/>
</dbReference>
<protein>
    <submittedName>
        <fullName evidence="5">RNA methyltransferase</fullName>
    </submittedName>
</protein>
<evidence type="ECO:0000256" key="3">
    <source>
        <dbReference type="ARBA" id="ARBA00022679"/>
    </source>
</evidence>
<dbReference type="Pfam" id="PF00588">
    <property type="entry name" value="SpoU_methylase"/>
    <property type="match status" value="1"/>
</dbReference>
<evidence type="ECO:0000256" key="1">
    <source>
        <dbReference type="ARBA" id="ARBA00007228"/>
    </source>
</evidence>
<dbReference type="GO" id="GO:0003723">
    <property type="term" value="F:RNA binding"/>
    <property type="evidence" value="ECO:0007669"/>
    <property type="project" value="InterPro"/>
</dbReference>
<dbReference type="InterPro" id="IPR029026">
    <property type="entry name" value="tRNA_m1G_MTases_N"/>
</dbReference>
<dbReference type="Proteomes" id="UP000724672">
    <property type="component" value="Unassembled WGS sequence"/>
</dbReference>
<dbReference type="Gene3D" id="3.30.1330.30">
    <property type="match status" value="1"/>
</dbReference>
<dbReference type="InterPro" id="IPR004441">
    <property type="entry name" value="rRNA_MeTrfase_TrmH"/>
</dbReference>
<evidence type="ECO:0000313" key="5">
    <source>
        <dbReference type="EMBL" id="MBS4539070.1"/>
    </source>
</evidence>
<keyword evidence="6" id="KW-1185">Reference proteome</keyword>
<dbReference type="GO" id="GO:0032259">
    <property type="term" value="P:methylation"/>
    <property type="evidence" value="ECO:0007669"/>
    <property type="project" value="UniProtKB-KW"/>
</dbReference>
<evidence type="ECO:0000313" key="6">
    <source>
        <dbReference type="Proteomes" id="UP000724672"/>
    </source>
</evidence>
<comment type="similarity">
    <text evidence="1">Belongs to the class IV-like SAM-binding methyltransferase superfamily. RNA methyltransferase TrmH family.</text>
</comment>
<dbReference type="RefSeq" id="WP_203366992.1">
    <property type="nucleotide sequence ID" value="NZ_WSFT01000040.1"/>
</dbReference>
<feature type="domain" description="RNA 2-O ribose methyltransferase substrate binding" evidence="4">
    <location>
        <begin position="6"/>
        <end position="82"/>
    </location>
</feature>
<dbReference type="AlphaFoldDB" id="A0A942UVZ4"/>
<dbReference type="InterPro" id="IPR029028">
    <property type="entry name" value="Alpha/beta_knot_MTases"/>
</dbReference>
<proteinExistence type="inferred from homology"/>
<dbReference type="PANTHER" id="PTHR46429">
    <property type="entry name" value="23S RRNA (GUANOSINE-2'-O-)-METHYLTRANSFERASE RLMB"/>
    <property type="match status" value="1"/>
</dbReference>
<dbReference type="GO" id="GO:0005829">
    <property type="term" value="C:cytosol"/>
    <property type="evidence" value="ECO:0007669"/>
    <property type="project" value="TreeGrafter"/>
</dbReference>